<dbReference type="SUPFAM" id="SSF56204">
    <property type="entry name" value="Hect, E3 ligase catalytic domain"/>
    <property type="match status" value="1"/>
</dbReference>
<gene>
    <name evidence="9" type="ORF">SISNIDRAFT_488030</name>
</gene>
<comment type="similarity">
    <text evidence="2">Belongs to the UPL family. K-HECT subfamily.</text>
</comment>
<feature type="compositionally biased region" description="Low complexity" evidence="7">
    <location>
        <begin position="1379"/>
        <end position="1391"/>
    </location>
</feature>
<dbReference type="Gene3D" id="3.90.1750.10">
    <property type="entry name" value="Hect, E3 ligase catalytic domains"/>
    <property type="match status" value="1"/>
</dbReference>
<dbReference type="CDD" id="cd00078">
    <property type="entry name" value="HECTc"/>
    <property type="match status" value="1"/>
</dbReference>
<evidence type="ECO:0000256" key="2">
    <source>
        <dbReference type="ARBA" id="ARBA00006331"/>
    </source>
</evidence>
<dbReference type="PANTHER" id="PTHR45670">
    <property type="entry name" value="E3 UBIQUITIN-PROTEIN LIGASE TRIP12"/>
    <property type="match status" value="1"/>
</dbReference>
<evidence type="ECO:0000313" key="10">
    <source>
        <dbReference type="Proteomes" id="UP000076722"/>
    </source>
</evidence>
<feature type="compositionally biased region" description="Acidic residues" evidence="7">
    <location>
        <begin position="203"/>
        <end position="226"/>
    </location>
</feature>
<dbReference type="Pfam" id="PF25579">
    <property type="entry name" value="TPR_TRIP12_N"/>
    <property type="match status" value="1"/>
</dbReference>
<dbReference type="Gene3D" id="1.25.10.10">
    <property type="entry name" value="Leucine-rich Repeat Variant"/>
    <property type="match status" value="1"/>
</dbReference>
<feature type="compositionally biased region" description="Polar residues" evidence="7">
    <location>
        <begin position="715"/>
        <end position="736"/>
    </location>
</feature>
<feature type="compositionally biased region" description="Low complexity" evidence="7">
    <location>
        <begin position="1220"/>
        <end position="1234"/>
    </location>
</feature>
<feature type="region of interest" description="Disordered" evidence="7">
    <location>
        <begin position="902"/>
        <end position="925"/>
    </location>
</feature>
<dbReference type="GO" id="GO:0043161">
    <property type="term" value="P:proteasome-mediated ubiquitin-dependent protein catabolic process"/>
    <property type="evidence" value="ECO:0007669"/>
    <property type="project" value="TreeGrafter"/>
</dbReference>
<keyword evidence="5 6" id="KW-0833">Ubl conjugation pathway</keyword>
<evidence type="ECO:0000256" key="6">
    <source>
        <dbReference type="PROSITE-ProRule" id="PRU00104"/>
    </source>
</evidence>
<dbReference type="EC" id="2.3.2.26" evidence="3"/>
<dbReference type="Gene3D" id="3.30.2410.10">
    <property type="entry name" value="Hect, E3 ligase catalytic domain"/>
    <property type="match status" value="1"/>
</dbReference>
<feature type="compositionally biased region" description="Polar residues" evidence="7">
    <location>
        <begin position="119"/>
        <end position="134"/>
    </location>
</feature>
<feature type="compositionally biased region" description="Basic residues" evidence="7">
    <location>
        <begin position="156"/>
        <end position="166"/>
    </location>
</feature>
<dbReference type="InterPro" id="IPR011989">
    <property type="entry name" value="ARM-like"/>
</dbReference>
<dbReference type="Pfam" id="PF00632">
    <property type="entry name" value="HECT"/>
    <property type="match status" value="1"/>
</dbReference>
<feature type="compositionally biased region" description="Low complexity" evidence="7">
    <location>
        <begin position="908"/>
        <end position="925"/>
    </location>
</feature>
<feature type="compositionally biased region" description="Basic and acidic residues" evidence="7">
    <location>
        <begin position="100"/>
        <end position="110"/>
    </location>
</feature>
<evidence type="ECO:0000259" key="8">
    <source>
        <dbReference type="PROSITE" id="PS50237"/>
    </source>
</evidence>
<dbReference type="InterPro" id="IPR016024">
    <property type="entry name" value="ARM-type_fold"/>
</dbReference>
<feature type="region of interest" description="Disordered" evidence="7">
    <location>
        <begin position="1"/>
        <end position="272"/>
    </location>
</feature>
<keyword evidence="10" id="KW-1185">Reference proteome</keyword>
<dbReference type="SUPFAM" id="SSF48371">
    <property type="entry name" value="ARM repeat"/>
    <property type="match status" value="1"/>
</dbReference>
<keyword evidence="4" id="KW-0808">Transferase</keyword>
<evidence type="ECO:0000256" key="7">
    <source>
        <dbReference type="SAM" id="MobiDB-lite"/>
    </source>
</evidence>
<dbReference type="STRING" id="1314777.A0A164RNL8"/>
<dbReference type="OrthoDB" id="423283at2759"/>
<feature type="compositionally biased region" description="Polar residues" evidence="7">
    <location>
        <begin position="7"/>
        <end position="25"/>
    </location>
</feature>
<feature type="region of interest" description="Disordered" evidence="7">
    <location>
        <begin position="715"/>
        <end position="738"/>
    </location>
</feature>
<dbReference type="GO" id="GO:0000209">
    <property type="term" value="P:protein polyubiquitination"/>
    <property type="evidence" value="ECO:0007669"/>
    <property type="project" value="TreeGrafter"/>
</dbReference>
<evidence type="ECO:0000256" key="1">
    <source>
        <dbReference type="ARBA" id="ARBA00000885"/>
    </source>
</evidence>
<dbReference type="InterPro" id="IPR045322">
    <property type="entry name" value="HECTD1/TRIP12-like"/>
</dbReference>
<feature type="region of interest" description="Disordered" evidence="7">
    <location>
        <begin position="1263"/>
        <end position="1297"/>
    </location>
</feature>
<feature type="compositionally biased region" description="Low complexity" evidence="7">
    <location>
        <begin position="1166"/>
        <end position="1178"/>
    </location>
</feature>
<feature type="compositionally biased region" description="Basic residues" evidence="7">
    <location>
        <begin position="1191"/>
        <end position="1201"/>
    </location>
</feature>
<evidence type="ECO:0000256" key="3">
    <source>
        <dbReference type="ARBA" id="ARBA00012485"/>
    </source>
</evidence>
<dbReference type="Proteomes" id="UP000076722">
    <property type="component" value="Unassembled WGS sequence"/>
</dbReference>
<feature type="compositionally biased region" description="Low complexity" evidence="7">
    <location>
        <begin position="26"/>
        <end position="62"/>
    </location>
</feature>
<dbReference type="Gene3D" id="3.30.2160.10">
    <property type="entry name" value="Hect, E3 ligase catalytic domain"/>
    <property type="match status" value="1"/>
</dbReference>
<dbReference type="GO" id="GO:0061630">
    <property type="term" value="F:ubiquitin protein ligase activity"/>
    <property type="evidence" value="ECO:0007669"/>
    <property type="project" value="UniProtKB-EC"/>
</dbReference>
<comment type="catalytic activity">
    <reaction evidence="1">
        <text>S-ubiquitinyl-[E2 ubiquitin-conjugating enzyme]-L-cysteine + [acceptor protein]-L-lysine = [E2 ubiquitin-conjugating enzyme]-L-cysteine + N(6)-ubiquitinyl-[acceptor protein]-L-lysine.</text>
        <dbReference type="EC" id="2.3.2.26"/>
    </reaction>
</comment>
<evidence type="ECO:0000313" key="9">
    <source>
        <dbReference type="EMBL" id="KZS90728.1"/>
    </source>
</evidence>
<reference evidence="9 10" key="1">
    <citation type="journal article" date="2016" name="Mol. Biol. Evol.">
        <title>Comparative Genomics of Early-Diverging Mushroom-Forming Fungi Provides Insights into the Origins of Lignocellulose Decay Capabilities.</title>
        <authorList>
            <person name="Nagy L.G."/>
            <person name="Riley R."/>
            <person name="Tritt A."/>
            <person name="Adam C."/>
            <person name="Daum C."/>
            <person name="Floudas D."/>
            <person name="Sun H."/>
            <person name="Yadav J.S."/>
            <person name="Pangilinan J."/>
            <person name="Larsson K.H."/>
            <person name="Matsuura K."/>
            <person name="Barry K."/>
            <person name="Labutti K."/>
            <person name="Kuo R."/>
            <person name="Ohm R.A."/>
            <person name="Bhattacharya S.S."/>
            <person name="Shirouzu T."/>
            <person name="Yoshinaga Y."/>
            <person name="Martin F.M."/>
            <person name="Grigoriev I.V."/>
            <person name="Hibbett D.S."/>
        </authorList>
    </citation>
    <scope>NUCLEOTIDE SEQUENCE [LARGE SCALE GENOMIC DNA]</scope>
    <source>
        <strain evidence="9 10">HHB9708</strain>
    </source>
</reference>
<dbReference type="PANTHER" id="PTHR45670:SF1">
    <property type="entry name" value="E3 UBIQUITIN-PROTEIN LIGASE HECTD1"/>
    <property type="match status" value="1"/>
</dbReference>
<dbReference type="InterPro" id="IPR057948">
    <property type="entry name" value="TPR_TRIP12_N"/>
</dbReference>
<feature type="domain" description="HECT" evidence="8">
    <location>
        <begin position="1561"/>
        <end position="1898"/>
    </location>
</feature>
<dbReference type="PROSITE" id="PS50237">
    <property type="entry name" value="HECT"/>
    <property type="match status" value="1"/>
</dbReference>
<organism evidence="9 10">
    <name type="scientific">Sistotremastrum niveocremeum HHB9708</name>
    <dbReference type="NCBI Taxonomy" id="1314777"/>
    <lineage>
        <taxon>Eukaryota</taxon>
        <taxon>Fungi</taxon>
        <taxon>Dikarya</taxon>
        <taxon>Basidiomycota</taxon>
        <taxon>Agaricomycotina</taxon>
        <taxon>Agaricomycetes</taxon>
        <taxon>Sistotremastrales</taxon>
        <taxon>Sistotremastraceae</taxon>
        <taxon>Sertulicium</taxon>
        <taxon>Sertulicium niveocremeum</taxon>
    </lineage>
</organism>
<accession>A0A164RNL8</accession>
<sequence length="1898" mass="204550">MDVGPRSTETSNCINTDNIDSPSVISNTTANTSATDAEADTAQTPSTSITTATFATTVTTESKAPTRSSARVRAAKEKERELLNESAPATSSSASRKGKGKEIVPEEPKKISQRRRKTTQNPSQALTINEPSTSKGKKRAQPESDEADEVEVPPAKKLRSSTRSKKTSTESKMPKKSRATTKGKAVAQPKTKASAGPSKVLEDDIEMMDPSLDSDGDGEGEGDMDISDSRGLVDDEENDDDDEQGDDDGDEGESIGAHGHVLGSGGIPDGEDRFGMSEADARGVLGMLGGDFHPMGALLANISTRLKSILVNISKGSDPTLRVIALQELSELLSVSNEETLHSFSVDAFVRELVKIMGGTGKYVDEDGDDDDENEEGAARAEEALFLGEDGMGDIPEAQVLACRCLANLMEAIPGSAHTIVYHGAVPVLCSKLVMITDIDLAEQTLSTLEKISEEYPSAIVRDGGLGALLNMLDFFPTPVQRIALHAAANCCRNIPADSFRMVSDAMNIIRNVLGYSDQRLVEYAGLCVIRVIESYHRSSPDLLDTLLDDKLIRAIGDLLLPPGTTSLITSSTYTLFLRALATAAKASPKVAIALLKADIVQILYQILTGVLPPTISRAKEEQEGQGLGGGLADMAVMENLAHRPKEQVEEALSLISELMPALPKDGVFDTKAYTEKGLAKFIKAKAKAEKAERAKERAAAAAASINASLDMVASSANDSARTSGDEGQTPSQVPSESPLVLPAEVAASQDVASASASPAPTPIKVEPAVSRIELLHSIPEVVDRFMDLIVPILVDVYAASVITNVRVRALSSLLKAVSFLDGDGLKRTLATVPIPSFIGSILSLKDHSNLVIAALQLVELLLAKGTSEYRTSFKREGVLHAIETIAEQKLVSSKSKEAEAAAPADGTASTIPSASSSIAKRGSSSIDPQDLITIRARVIRLKYLMSPSETSDDDALGTLQALVASLSNKAISEAEIKTSLQGVAALFSSPSSALSSFELKESGLVETLLDFATSENYTVSMTDRRTLLWDVLSEAQPVLVLLVKRLQESLTRTESFEVTTVSPGYDDSKHRSASMLARSLRLRLAADDGSEIPASVSSMSVSIQAIATFQALNDYLRPRIAGLMNSSAAPAARLSAMLAMADSRYPGLSDTLSPSTKAVLERVRASSSASTPAAKTPEAGTSNTAEPPKNTRRRSKRLSHKQPSPAEPEPEAGAEAEETAPVVAEAPSAVFPGGDDEMMEDDFEPEVVEEADEELPEKTVNVAPAADGSKVEAQTPHGTRVATPNPKDAASTSSAPRASYATALKAKPTDWHLEFSMDGHALPLDMTIYGAIHQHELRKGNTGGTIYPSSIWSGIYTINFKKVTGPAPSADAKEDNPESLAGPLSLSPSSLPQDTPTLRILRLLRVLYELNTKAREQNPSISADAVMPENAFINNKLSAKLTRQLEETMIVASSCLPDWAIDLPLHFPFLFPFGTRFSFLQSTSFGYARLILKWQSQQARSTDHSRRDDGFGYLGRLQRQKVRISRKYILESAVKVFDLYGSSSSVLEVEYFEEVGTGLGPTLEFYSLVSQEFARRDLKIWRDADSTYPGQYVSHPTGLFPAPLGPSEPSESGHQRRLHLFQVIGQFVAKALLDSRIVDMSFNKVFLKHVLGEELALSLNDLRLVDPTLANSLSKLVSKGDTPEEQQAFDDLLESLALDFTIPGYDIELKPNGRNIQVTSENVDEYLHEVLDALIGKGIRAQAQAFRVGFSKVFPISDMQIFSVEELATLLGNSQEDWSLEVLNDVVKADHGFNMDSRPIHDLMEIMSEFDDVGRREYLQFITGSPKLPIGGFRGLNPPFTVVRKPHEAPLVADDYLPSVMTCVNYLKLPEYSSKAVMREKLRVAVKEGVHSGFHLS</sequence>
<dbReference type="GO" id="GO:0016607">
    <property type="term" value="C:nuclear speck"/>
    <property type="evidence" value="ECO:0007669"/>
    <property type="project" value="TreeGrafter"/>
</dbReference>
<dbReference type="SMART" id="SM00119">
    <property type="entry name" value="HECTc"/>
    <property type="match status" value="1"/>
</dbReference>
<feature type="active site" description="Glycyl thioester intermediate" evidence="6">
    <location>
        <position position="1864"/>
    </location>
</feature>
<feature type="region of interest" description="Disordered" evidence="7">
    <location>
        <begin position="1160"/>
        <end position="1240"/>
    </location>
</feature>
<evidence type="ECO:0000256" key="4">
    <source>
        <dbReference type="ARBA" id="ARBA00022679"/>
    </source>
</evidence>
<proteinExistence type="inferred from homology"/>
<feature type="compositionally biased region" description="Acidic residues" evidence="7">
    <location>
        <begin position="234"/>
        <end position="253"/>
    </location>
</feature>
<protein>
    <recommendedName>
        <fullName evidence="3">HECT-type E3 ubiquitin transferase</fullName>
        <ecNumber evidence="3">2.3.2.26</ecNumber>
    </recommendedName>
</protein>
<dbReference type="EMBL" id="KV419419">
    <property type="protein sequence ID" value="KZS90728.1"/>
    <property type="molecule type" value="Genomic_DNA"/>
</dbReference>
<feature type="compositionally biased region" description="Basic and acidic residues" evidence="7">
    <location>
        <begin position="74"/>
        <end position="83"/>
    </location>
</feature>
<name>A0A164RNL8_9AGAM</name>
<feature type="region of interest" description="Disordered" evidence="7">
    <location>
        <begin position="1367"/>
        <end position="1391"/>
    </location>
</feature>
<evidence type="ECO:0000256" key="5">
    <source>
        <dbReference type="ARBA" id="ARBA00022786"/>
    </source>
</evidence>
<feature type="compositionally biased region" description="Acidic residues" evidence="7">
    <location>
        <begin position="1209"/>
        <end position="1219"/>
    </location>
</feature>
<dbReference type="InterPro" id="IPR035983">
    <property type="entry name" value="Hect_E3_ubiquitin_ligase"/>
</dbReference>
<dbReference type="InterPro" id="IPR000569">
    <property type="entry name" value="HECT_dom"/>
</dbReference>